<evidence type="ECO:0000313" key="4">
    <source>
        <dbReference type="EMBL" id="QTC89523.1"/>
    </source>
</evidence>
<evidence type="ECO:0000313" key="5">
    <source>
        <dbReference type="Proteomes" id="UP000663942"/>
    </source>
</evidence>
<dbReference type="Pfam" id="PF01380">
    <property type="entry name" value="SIS"/>
    <property type="match status" value="2"/>
</dbReference>
<gene>
    <name evidence="4" type="ORF">IFE19_08485</name>
</gene>
<dbReference type="InterPro" id="IPR046348">
    <property type="entry name" value="SIS_dom_sf"/>
</dbReference>
<feature type="domain" description="SIS" evidence="3">
    <location>
        <begin position="190"/>
        <end position="321"/>
    </location>
</feature>
<dbReference type="PROSITE" id="PS51464">
    <property type="entry name" value="SIS"/>
    <property type="match status" value="2"/>
</dbReference>
<dbReference type="PANTHER" id="PTHR10937:SF8">
    <property type="entry name" value="AMINOTRANSFERASE-RELATED"/>
    <property type="match status" value="1"/>
</dbReference>
<dbReference type="InterPro" id="IPR035466">
    <property type="entry name" value="GlmS/AgaS_SIS"/>
</dbReference>
<protein>
    <submittedName>
        <fullName evidence="4">SIS domain-containing protein</fullName>
    </submittedName>
</protein>
<evidence type="ECO:0000256" key="1">
    <source>
        <dbReference type="ARBA" id="ARBA00022576"/>
    </source>
</evidence>
<evidence type="ECO:0000256" key="2">
    <source>
        <dbReference type="ARBA" id="ARBA00022737"/>
    </source>
</evidence>
<dbReference type="CDD" id="cd05009">
    <property type="entry name" value="SIS_GlmS_GlmD_2"/>
    <property type="match status" value="1"/>
</dbReference>
<dbReference type="Proteomes" id="UP000663942">
    <property type="component" value="Chromosome"/>
</dbReference>
<keyword evidence="2" id="KW-0677">Repeat</keyword>
<dbReference type="InterPro" id="IPR035490">
    <property type="entry name" value="GlmS/FrlB_SIS"/>
</dbReference>
<evidence type="ECO:0000259" key="3">
    <source>
        <dbReference type="PROSITE" id="PS51464"/>
    </source>
</evidence>
<proteinExistence type="predicted"/>
<dbReference type="CDD" id="cd05008">
    <property type="entry name" value="SIS_GlmS_GlmD_1"/>
    <property type="match status" value="1"/>
</dbReference>
<dbReference type="PANTHER" id="PTHR10937">
    <property type="entry name" value="GLUCOSAMINE--FRUCTOSE-6-PHOSPHATE AMINOTRANSFERASE, ISOMERIZING"/>
    <property type="match status" value="1"/>
</dbReference>
<sequence>MFAEAAASGRLVAAQLAANAGVIAQAAKRLRMHPPTAALICGRGSSDNAGVFARYLIETEVGVMTSPMPLAVSSVYGRAPHVPDGLCLAVSQSGKSPDLVAAAAGARAGGAFVIALVNVEDSPLSQVADLTIPLRAGPELSVAATKSFIASLSAIAHLIAEWSGDADLSAGLESLPQQLDAAWAQDWSAALPALTDVTSLYVVGRGVGFGVAREAALKLKETCGLHAEAFSTAEVRHGPMALVKTGFPVLLLPQSDATYDDAQDLAADFARRGARVFFAGATTAPGVVSLPTVGAHPALEPILLIQSFYRLAATLSTARGFDPDRPPYLNKVTETV</sequence>
<keyword evidence="5" id="KW-1185">Reference proteome</keyword>
<dbReference type="EMBL" id="CP062006">
    <property type="protein sequence ID" value="QTC89523.1"/>
    <property type="molecule type" value="Genomic_DNA"/>
</dbReference>
<organism evidence="4 5">
    <name type="scientific">Brevundimonas pondensis</name>
    <dbReference type="NCBI Taxonomy" id="2774189"/>
    <lineage>
        <taxon>Bacteria</taxon>
        <taxon>Pseudomonadati</taxon>
        <taxon>Pseudomonadota</taxon>
        <taxon>Alphaproteobacteria</taxon>
        <taxon>Caulobacterales</taxon>
        <taxon>Caulobacteraceae</taxon>
        <taxon>Brevundimonas</taxon>
    </lineage>
</organism>
<name>A0ABX7SSW2_9CAUL</name>
<accession>A0ABX7SSW2</accession>
<dbReference type="Gene3D" id="3.40.50.10490">
    <property type="entry name" value="Glucose-6-phosphate isomerase like protein, domain 1"/>
    <property type="match status" value="2"/>
</dbReference>
<feature type="domain" description="SIS" evidence="3">
    <location>
        <begin position="26"/>
        <end position="169"/>
    </location>
</feature>
<keyword evidence="1" id="KW-0032">Aminotransferase</keyword>
<dbReference type="InterPro" id="IPR001347">
    <property type="entry name" value="SIS_dom"/>
</dbReference>
<dbReference type="SUPFAM" id="SSF53697">
    <property type="entry name" value="SIS domain"/>
    <property type="match status" value="1"/>
</dbReference>
<reference evidence="4 5" key="1">
    <citation type="submission" date="2020-09" db="EMBL/GenBank/DDBJ databases">
        <title>Brevundimonas sp. LVF1 isolated from an oligotrophic pond in Goettingen, Germany.</title>
        <authorList>
            <person name="Friedrich I."/>
            <person name="Klassen A."/>
            <person name="Neubauer H."/>
            <person name="Schneider D."/>
            <person name="Hertel R."/>
            <person name="Daniel R."/>
        </authorList>
    </citation>
    <scope>NUCLEOTIDE SEQUENCE [LARGE SCALE GENOMIC DNA]</scope>
    <source>
        <strain evidence="4 5">LVF1</strain>
    </source>
</reference>
<keyword evidence="1" id="KW-0808">Transferase</keyword>